<keyword evidence="6" id="KW-0560">Oxidoreductase</keyword>
<keyword evidence="5" id="KW-0274">FAD</keyword>
<comment type="cofactor">
    <cofactor evidence="1">
        <name>FAD</name>
        <dbReference type="ChEBI" id="CHEBI:57692"/>
    </cofactor>
</comment>
<keyword evidence="11" id="KW-1185">Reference proteome</keyword>
<comment type="similarity">
    <text evidence="2">Belongs to the FAD-binding oxidoreductase/transferase type 4 family.</text>
</comment>
<dbReference type="Proteomes" id="UP000016743">
    <property type="component" value="Chromosome"/>
</dbReference>
<dbReference type="InterPro" id="IPR036318">
    <property type="entry name" value="FAD-bd_PCMH-like_sf"/>
</dbReference>
<dbReference type="InterPro" id="IPR016164">
    <property type="entry name" value="FAD-linked_Oxase-like_C"/>
</dbReference>
<dbReference type="PANTHER" id="PTHR11748:SF111">
    <property type="entry name" value="D-LACTATE DEHYDROGENASE, MITOCHONDRIAL-RELATED"/>
    <property type="match status" value="1"/>
</dbReference>
<dbReference type="GO" id="GO:0051536">
    <property type="term" value="F:iron-sulfur cluster binding"/>
    <property type="evidence" value="ECO:0007669"/>
    <property type="project" value="UniProtKB-KW"/>
</dbReference>
<dbReference type="Pfam" id="PF02754">
    <property type="entry name" value="CCG"/>
    <property type="match status" value="1"/>
</dbReference>
<dbReference type="STRING" id="1389489.O159_07380"/>
<dbReference type="GO" id="GO:0046872">
    <property type="term" value="F:metal ion binding"/>
    <property type="evidence" value="ECO:0007669"/>
    <property type="project" value="UniProtKB-KW"/>
</dbReference>
<evidence type="ECO:0000256" key="2">
    <source>
        <dbReference type="ARBA" id="ARBA00008000"/>
    </source>
</evidence>
<evidence type="ECO:0000256" key="6">
    <source>
        <dbReference type="ARBA" id="ARBA00023002"/>
    </source>
</evidence>
<evidence type="ECO:0000313" key="10">
    <source>
        <dbReference type="EMBL" id="AGW40911.1"/>
    </source>
</evidence>
<keyword evidence="4" id="KW-0479">Metal-binding</keyword>
<organism evidence="10 11">
    <name type="scientific">Leifsonia xyli subsp. cynodontis DSM 46306</name>
    <dbReference type="NCBI Taxonomy" id="1389489"/>
    <lineage>
        <taxon>Bacteria</taxon>
        <taxon>Bacillati</taxon>
        <taxon>Actinomycetota</taxon>
        <taxon>Actinomycetes</taxon>
        <taxon>Micrococcales</taxon>
        <taxon>Microbacteriaceae</taxon>
        <taxon>Leifsonia</taxon>
    </lineage>
</organism>
<dbReference type="Pfam" id="PF02913">
    <property type="entry name" value="FAD-oxidase_C"/>
    <property type="match status" value="1"/>
</dbReference>
<dbReference type="GO" id="GO:0008720">
    <property type="term" value="F:D-lactate dehydrogenase (NAD+) activity"/>
    <property type="evidence" value="ECO:0007669"/>
    <property type="project" value="TreeGrafter"/>
</dbReference>
<dbReference type="PATRIC" id="fig|1389489.3.peg.715"/>
<evidence type="ECO:0000256" key="4">
    <source>
        <dbReference type="ARBA" id="ARBA00022723"/>
    </source>
</evidence>
<dbReference type="InterPro" id="IPR017896">
    <property type="entry name" value="4Fe4S_Fe-S-bd"/>
</dbReference>
<dbReference type="eggNOG" id="COG0277">
    <property type="taxonomic scope" value="Bacteria"/>
</dbReference>
<dbReference type="eggNOG" id="COG0247">
    <property type="taxonomic scope" value="Bacteria"/>
</dbReference>
<evidence type="ECO:0000256" key="5">
    <source>
        <dbReference type="ARBA" id="ARBA00022827"/>
    </source>
</evidence>
<dbReference type="Gene3D" id="1.10.1060.10">
    <property type="entry name" value="Alpha-helical ferredoxin"/>
    <property type="match status" value="1"/>
</dbReference>
<keyword evidence="7" id="KW-0408">Iron</keyword>
<dbReference type="InterPro" id="IPR004017">
    <property type="entry name" value="Cys_rich_dom"/>
</dbReference>
<dbReference type="Gene3D" id="3.30.70.2740">
    <property type="match status" value="1"/>
</dbReference>
<evidence type="ECO:0000313" key="11">
    <source>
        <dbReference type="Proteomes" id="UP000016743"/>
    </source>
</evidence>
<dbReference type="HOGENOM" id="CLU_013688_0_0_11"/>
<dbReference type="AlphaFoldDB" id="U3P584"/>
<dbReference type="Pfam" id="PF13183">
    <property type="entry name" value="Fer4_8"/>
    <property type="match status" value="1"/>
</dbReference>
<dbReference type="KEGG" id="lxy:O159_07380"/>
<reference evidence="10 11" key="1">
    <citation type="journal article" date="2013" name="Genome Announc.">
        <title>Complete Genome Sequence of Leifsonia xyli subsp. cynodontis Strain DSM46306, a Gram-Positive Bacterial Pathogen of Grasses.</title>
        <authorList>
            <person name="Monteiro-Vitorello C.B."/>
            <person name="Zerillo M.M."/>
            <person name="Van Sluys M.A."/>
            <person name="Camargo L.E."/>
            <person name="Kitajima J.P."/>
        </authorList>
    </citation>
    <scope>NUCLEOTIDE SEQUENCE [LARGE SCALE GENOMIC DNA]</scope>
    <source>
        <strain evidence="10 11">DSM 46306</strain>
    </source>
</reference>
<dbReference type="InterPro" id="IPR017900">
    <property type="entry name" value="4Fe4S_Fe_S_CS"/>
</dbReference>
<dbReference type="PANTHER" id="PTHR11748">
    <property type="entry name" value="D-LACTATE DEHYDROGENASE"/>
    <property type="match status" value="1"/>
</dbReference>
<dbReference type="SUPFAM" id="SSF46548">
    <property type="entry name" value="alpha-helical ferredoxin"/>
    <property type="match status" value="1"/>
</dbReference>
<keyword evidence="3" id="KW-0285">Flavoprotein</keyword>
<dbReference type="SUPFAM" id="SSF55103">
    <property type="entry name" value="FAD-linked oxidases, C-terminal domain"/>
    <property type="match status" value="1"/>
</dbReference>
<gene>
    <name evidence="10" type="ORF">O159_07380</name>
</gene>
<dbReference type="InterPro" id="IPR004113">
    <property type="entry name" value="FAD-bd_oxidored_4_C"/>
</dbReference>
<accession>U3P584</accession>
<dbReference type="PROSITE" id="PS00198">
    <property type="entry name" value="4FE4S_FER_1"/>
    <property type="match status" value="1"/>
</dbReference>
<evidence type="ECO:0000256" key="8">
    <source>
        <dbReference type="ARBA" id="ARBA00023014"/>
    </source>
</evidence>
<dbReference type="GO" id="GO:0050660">
    <property type="term" value="F:flavin adenine dinucleotide binding"/>
    <property type="evidence" value="ECO:0007669"/>
    <property type="project" value="InterPro"/>
</dbReference>
<dbReference type="EMBL" id="CP006734">
    <property type="protein sequence ID" value="AGW40911.1"/>
    <property type="molecule type" value="Genomic_DNA"/>
</dbReference>
<dbReference type="PROSITE" id="PS51379">
    <property type="entry name" value="4FE4S_FER_2"/>
    <property type="match status" value="1"/>
</dbReference>
<proteinExistence type="inferred from homology"/>
<dbReference type="InterPro" id="IPR009051">
    <property type="entry name" value="Helical_ferredxn"/>
</dbReference>
<sequence length="762" mass="80258">MLPSGTILDTGDPAADDVLRRAEPELHAGLATLRDRVRADPASVATIRRLFALKNTMGYGVNAFLDVETPVDILTRLLIGSEGTLGFVAEATFRTVPLLPATTALAVFPMLREATAALPALVGTGLATIELIDATSLRLAQRAADAPAALAALPVDQHAAFLIEFLGADAAEAERQRVAAADVLGALDLATPLRFTTDAGERAALWHIRKGLYTTVAEARPAGTTALLEDIVVPVPALLGTCAGLAELFEKHGYEDSVIFGHAKDGNIHFMLGERLGDPEGVRRYREFTDEMVELVLGFGGSLKAEHGTGRIMAPFVRRQYGDELYAVMREVKRLFDPRGVLGPGVLLSDDPGSYLHDLKTAPEVEPEVDRCVECGYCEPACPSKDVTLTLRQRIVLCRELRRAEEAGDAELVRELSRDYDYEGVQTCAVDGMCQAACPVSINTGDLVHRLRAESVGRLGQSGWDAAARGWAALTRVGGAALTVADALPAPLVTAASEAARAVLGRDTVPRYDSGLPGGGRRRTPLAADNPVAVFFPACIGTMFGLDGDGDGSTAAFLALCERAGVAVTVPDGIAGMCCGTPWKSKGFTRGHETMAGRVAPALATATRGGVLPVVCDAASCTEGLTALGAGEELRFVDAVAFTAEVLLPRLRVTLPLGSLVLHPTCSTARLGEDAALRALGEAIADEVLVPLDAGCCGFAGDRGLLHPELNASATAREAAEVATTDADAYASANRTCELGLMRAMGRPYRHILELLEESTRP</sequence>
<keyword evidence="8" id="KW-0411">Iron-sulfur</keyword>
<evidence type="ECO:0000256" key="3">
    <source>
        <dbReference type="ARBA" id="ARBA00022630"/>
    </source>
</evidence>
<name>U3P584_LEIXC</name>
<feature type="domain" description="4Fe-4S ferredoxin-type" evidence="9">
    <location>
        <begin position="361"/>
        <end position="392"/>
    </location>
</feature>
<dbReference type="GO" id="GO:0004458">
    <property type="term" value="F:D-lactate dehydrogenase (cytochrome) activity"/>
    <property type="evidence" value="ECO:0007669"/>
    <property type="project" value="TreeGrafter"/>
</dbReference>
<dbReference type="Gene3D" id="3.30.465.10">
    <property type="match status" value="1"/>
</dbReference>
<dbReference type="GO" id="GO:1903457">
    <property type="term" value="P:lactate catabolic process"/>
    <property type="evidence" value="ECO:0007669"/>
    <property type="project" value="TreeGrafter"/>
</dbReference>
<protein>
    <recommendedName>
        <fullName evidence="9">4Fe-4S ferredoxin-type domain-containing protein</fullName>
    </recommendedName>
</protein>
<dbReference type="SUPFAM" id="SSF56176">
    <property type="entry name" value="FAD-binding/transporter-associated domain-like"/>
    <property type="match status" value="1"/>
</dbReference>
<evidence type="ECO:0000256" key="1">
    <source>
        <dbReference type="ARBA" id="ARBA00001974"/>
    </source>
</evidence>
<evidence type="ECO:0000256" key="7">
    <source>
        <dbReference type="ARBA" id="ARBA00023004"/>
    </source>
</evidence>
<evidence type="ECO:0000259" key="9">
    <source>
        <dbReference type="PROSITE" id="PS51379"/>
    </source>
</evidence>
<dbReference type="InterPro" id="IPR016169">
    <property type="entry name" value="FAD-bd_PCMH_sub2"/>
</dbReference>